<accession>A0A9X1BN20</accession>
<comment type="caution">
    <text evidence="13">The sequence shown here is derived from an EMBL/GenBank/DDBJ whole genome shotgun (WGS) entry which is preliminary data.</text>
</comment>
<dbReference type="InterPro" id="IPR045628">
    <property type="entry name" value="Lhr_WH_dom"/>
</dbReference>
<dbReference type="GO" id="GO:0003677">
    <property type="term" value="F:DNA binding"/>
    <property type="evidence" value="ECO:0007669"/>
    <property type="project" value="UniProtKB-KW"/>
</dbReference>
<reference evidence="13 14" key="1">
    <citation type="submission" date="2021-01" db="EMBL/GenBank/DDBJ databases">
        <title>Piscinibacter sp. Jin2 Genome sequencing and assembly.</title>
        <authorList>
            <person name="Kim I."/>
        </authorList>
    </citation>
    <scope>NUCLEOTIDE SEQUENCE [LARGE SCALE GENOMIC DNA]</scope>
    <source>
        <strain evidence="13 14">Jin2</strain>
    </source>
</reference>
<dbReference type="InterPro" id="IPR013701">
    <property type="entry name" value="Lhr-like_DEAD/DEAH_assoc"/>
</dbReference>
<dbReference type="InterPro" id="IPR011545">
    <property type="entry name" value="DEAD/DEAH_box_helicase_dom"/>
</dbReference>
<dbReference type="NCBIfam" id="TIGR04121">
    <property type="entry name" value="DEXH_lig_assoc"/>
    <property type="match status" value="1"/>
</dbReference>
<evidence type="ECO:0000313" key="14">
    <source>
        <dbReference type="Proteomes" id="UP000643207"/>
    </source>
</evidence>
<evidence type="ECO:0000256" key="9">
    <source>
        <dbReference type="ARBA" id="ARBA00093467"/>
    </source>
</evidence>
<dbReference type="InterPro" id="IPR017170">
    <property type="entry name" value="Lhr-like"/>
</dbReference>
<dbReference type="GO" id="GO:0006281">
    <property type="term" value="P:DNA repair"/>
    <property type="evidence" value="ECO:0007669"/>
    <property type="project" value="UniProtKB-KW"/>
</dbReference>
<name>A0A9X1BN20_9BURK</name>
<dbReference type="SMART" id="SM00487">
    <property type="entry name" value="DEXDc"/>
    <property type="match status" value="1"/>
</dbReference>
<dbReference type="InterPro" id="IPR026362">
    <property type="entry name" value="DEXH_lig_assoc"/>
</dbReference>
<dbReference type="RefSeq" id="WP_201824212.1">
    <property type="nucleotide sequence ID" value="NZ_JAERRA010000001.1"/>
</dbReference>
<dbReference type="GO" id="GO:0005524">
    <property type="term" value="F:ATP binding"/>
    <property type="evidence" value="ECO:0007669"/>
    <property type="project" value="UniProtKB-KW"/>
</dbReference>
<evidence type="ECO:0000256" key="1">
    <source>
        <dbReference type="ARBA" id="ARBA00022741"/>
    </source>
</evidence>
<keyword evidence="3" id="KW-0378">Hydrolase</keyword>
<dbReference type="InterPro" id="IPR014001">
    <property type="entry name" value="Helicase_ATP-bd"/>
</dbReference>
<evidence type="ECO:0000256" key="6">
    <source>
        <dbReference type="ARBA" id="ARBA00023125"/>
    </source>
</evidence>
<feature type="domain" description="Helicase C-terminal" evidence="12">
    <location>
        <begin position="281"/>
        <end position="440"/>
    </location>
</feature>
<keyword evidence="8" id="KW-0413">Isomerase</keyword>
<sequence>MPRSPAPSTPAAAAVTAAPQPAPPAQEALPGEAWFAARGWQPFAFQRQVWAAMADGRSGLLHASTGSGKTYAVALGALARAARQGLLAARAAPPLKLIWVTPMRALAADTLRALQAPLADLAPAWTAGLRSGDTPAAERARQDRRWPSVLVTTPESLSLMLAREHAAEELAGVDVLIADEWHELIASKRGVQLQLALARLRGWNPGLLVWGLSATLGNLAGAGETLLGAPPQPLGEGAEAPSGAPQPVLVQGRIDKTLRIDTLLPARPGRFSWAGHLGRQMLAPLVAELEGAGTALVFTNTRSQAEIWYQLLLEARPDWAGLVALHHGSLDPAVRAWVEAGLKEGSLKAVVATASLDLGVDFLPVERVLQIGSAKGIARLLQRAGRSGHAPGRPSRLTLVPTNTLELLEAVAARRAVQAGRIEPRHGPEAPLDVLVQHLVTVALGGGFPVEPRPGLPGAHDAPALFEEVRRAPAYRSLGLEAFRWALDFVEHGGASLGAYPEYHRLRVGPAADGSLRASVPDRGIARRHRMAIGTIVSDASMQVVWASRAAGGGGSLGSIEEGFIARLQPGDAFVFAGRLLELVRVHEMRALVRPATARSGTVPTWQGGKMPLSTELADAVLEVLESVRPALEAAPGREQPPPDLDEPELRAAWPMLATQVQRSRLPTPSTLLVEHERTAEGFHVCIYPFAGRHVHLGLASLLAWRWAREQPNTFSLAVNDLGFELLAAEPPDLDALGLPDGPIGTACGPGAPGRLWSTADLLDDVLASLATGELAQRRFREIARVAGLIFTGYPGAPKSTRQLQASSKLFYEVFRKHDAGNRLLGQAEAEVLAQELDLGRLRATLQRMQGLRLERVALDGPSPFSLPLRVERLRERLSTEQLAQRLDRMLRALGEPDTTRAEGLAALGLASENAISGGKSGAGRRRPRRRSAAPGDGK</sequence>
<protein>
    <submittedName>
        <fullName evidence="13">Ligase-associated DNA damage response DEXH box helicase</fullName>
    </submittedName>
</protein>
<evidence type="ECO:0000256" key="2">
    <source>
        <dbReference type="ARBA" id="ARBA00022763"/>
    </source>
</evidence>
<dbReference type="Proteomes" id="UP000643207">
    <property type="component" value="Unassembled WGS sequence"/>
</dbReference>
<keyword evidence="1" id="KW-0547">Nucleotide-binding</keyword>
<gene>
    <name evidence="13" type="ORF">JI742_04120</name>
</gene>
<keyword evidence="13" id="KW-0436">Ligase</keyword>
<dbReference type="Pfam" id="PF00271">
    <property type="entry name" value="Helicase_C"/>
    <property type="match status" value="1"/>
</dbReference>
<evidence type="ECO:0000259" key="12">
    <source>
        <dbReference type="PROSITE" id="PS51194"/>
    </source>
</evidence>
<organism evidence="13 14">
    <name type="scientific">Aquariibacter lacus</name>
    <dbReference type="NCBI Taxonomy" id="2801332"/>
    <lineage>
        <taxon>Bacteria</taxon>
        <taxon>Pseudomonadati</taxon>
        <taxon>Pseudomonadota</taxon>
        <taxon>Betaproteobacteria</taxon>
        <taxon>Burkholderiales</taxon>
        <taxon>Sphaerotilaceae</taxon>
        <taxon>Aquariibacter</taxon>
    </lineage>
</organism>
<dbReference type="SMART" id="SM00490">
    <property type="entry name" value="HELICc"/>
    <property type="match status" value="1"/>
</dbReference>
<evidence type="ECO:0000313" key="13">
    <source>
        <dbReference type="EMBL" id="MBL0719070.1"/>
    </source>
</evidence>
<dbReference type="InterPro" id="IPR027417">
    <property type="entry name" value="P-loop_NTPase"/>
</dbReference>
<dbReference type="Gene3D" id="3.40.50.300">
    <property type="entry name" value="P-loop containing nucleotide triphosphate hydrolases"/>
    <property type="match status" value="2"/>
</dbReference>
<keyword evidence="6" id="KW-0238">DNA-binding</keyword>
<keyword evidence="5" id="KW-0067">ATP-binding</keyword>
<dbReference type="PANTHER" id="PTHR47962:SF3">
    <property type="entry name" value="LARGE ATP-DEPENDENT HELICASE-RELATED PROTEIN"/>
    <property type="match status" value="1"/>
</dbReference>
<dbReference type="GO" id="GO:0004386">
    <property type="term" value="F:helicase activity"/>
    <property type="evidence" value="ECO:0007669"/>
    <property type="project" value="UniProtKB-KW"/>
</dbReference>
<comment type="similarity">
    <text evidence="9">Belongs to the Lhr helicase family. Lhr-Core subfamily.</text>
</comment>
<feature type="domain" description="Helicase ATP-binding" evidence="11">
    <location>
        <begin position="50"/>
        <end position="234"/>
    </location>
</feature>
<dbReference type="SUPFAM" id="SSF52540">
    <property type="entry name" value="P-loop containing nucleoside triphosphate hydrolases"/>
    <property type="match status" value="1"/>
</dbReference>
<evidence type="ECO:0000256" key="3">
    <source>
        <dbReference type="ARBA" id="ARBA00022801"/>
    </source>
</evidence>
<proteinExistence type="inferred from homology"/>
<keyword evidence="7" id="KW-0234">DNA repair</keyword>
<dbReference type="GO" id="GO:0016887">
    <property type="term" value="F:ATP hydrolysis activity"/>
    <property type="evidence" value="ECO:0007669"/>
    <property type="project" value="TreeGrafter"/>
</dbReference>
<dbReference type="GO" id="GO:0016874">
    <property type="term" value="F:ligase activity"/>
    <property type="evidence" value="ECO:0007669"/>
    <property type="project" value="UniProtKB-KW"/>
</dbReference>
<feature type="compositionally biased region" description="Low complexity" evidence="10">
    <location>
        <begin position="9"/>
        <end position="26"/>
    </location>
</feature>
<dbReference type="EMBL" id="JAERRA010000001">
    <property type="protein sequence ID" value="MBL0719070.1"/>
    <property type="molecule type" value="Genomic_DNA"/>
</dbReference>
<dbReference type="AlphaFoldDB" id="A0A9X1BN20"/>
<evidence type="ECO:0000256" key="4">
    <source>
        <dbReference type="ARBA" id="ARBA00022806"/>
    </source>
</evidence>
<dbReference type="Pfam" id="PF00270">
    <property type="entry name" value="DEAD"/>
    <property type="match status" value="1"/>
</dbReference>
<dbReference type="CDD" id="cd18796">
    <property type="entry name" value="SF2_C_LHR"/>
    <property type="match status" value="1"/>
</dbReference>
<dbReference type="PROSITE" id="PS51194">
    <property type="entry name" value="HELICASE_CTER"/>
    <property type="match status" value="1"/>
</dbReference>
<evidence type="ECO:0000256" key="5">
    <source>
        <dbReference type="ARBA" id="ARBA00022840"/>
    </source>
</evidence>
<dbReference type="PANTHER" id="PTHR47962">
    <property type="entry name" value="ATP-DEPENDENT HELICASE LHR-RELATED-RELATED"/>
    <property type="match status" value="1"/>
</dbReference>
<dbReference type="PIRSF" id="PIRSF037307">
    <property type="entry name" value="Lhr-like_helic_prd"/>
    <property type="match status" value="1"/>
</dbReference>
<dbReference type="PROSITE" id="PS51192">
    <property type="entry name" value="HELICASE_ATP_BIND_1"/>
    <property type="match status" value="1"/>
</dbReference>
<dbReference type="Pfam" id="PF19306">
    <property type="entry name" value="WHD_Lhr"/>
    <property type="match status" value="1"/>
</dbReference>
<evidence type="ECO:0000256" key="10">
    <source>
        <dbReference type="SAM" id="MobiDB-lite"/>
    </source>
</evidence>
<evidence type="ECO:0000256" key="7">
    <source>
        <dbReference type="ARBA" id="ARBA00023204"/>
    </source>
</evidence>
<dbReference type="InterPro" id="IPR052511">
    <property type="entry name" value="ATP-dep_Helicase"/>
</dbReference>
<evidence type="ECO:0000256" key="8">
    <source>
        <dbReference type="ARBA" id="ARBA00023235"/>
    </source>
</evidence>
<dbReference type="Pfam" id="PF08494">
    <property type="entry name" value="DEAD_assoc"/>
    <property type="match status" value="1"/>
</dbReference>
<feature type="region of interest" description="Disordered" evidence="10">
    <location>
        <begin position="1"/>
        <end position="26"/>
    </location>
</feature>
<feature type="compositionally biased region" description="Basic residues" evidence="10">
    <location>
        <begin position="923"/>
        <end position="932"/>
    </location>
</feature>
<feature type="region of interest" description="Disordered" evidence="10">
    <location>
        <begin position="915"/>
        <end position="939"/>
    </location>
</feature>
<keyword evidence="4" id="KW-0347">Helicase</keyword>
<keyword evidence="2" id="KW-0227">DNA damage</keyword>
<evidence type="ECO:0000259" key="11">
    <source>
        <dbReference type="PROSITE" id="PS51192"/>
    </source>
</evidence>
<dbReference type="InterPro" id="IPR001650">
    <property type="entry name" value="Helicase_C-like"/>
</dbReference>
<keyword evidence="14" id="KW-1185">Reference proteome</keyword>